<comment type="caution">
    <text evidence="1">The sequence shown here is derived from an EMBL/GenBank/DDBJ whole genome shotgun (WGS) entry which is preliminary data.</text>
</comment>
<proteinExistence type="predicted"/>
<keyword evidence="2" id="KW-1185">Reference proteome</keyword>
<accession>A0ABT0BZ05</accession>
<dbReference type="EMBL" id="JAKZMM010000009">
    <property type="protein sequence ID" value="MCJ2380018.1"/>
    <property type="molecule type" value="Genomic_DNA"/>
</dbReference>
<gene>
    <name evidence="1" type="ORF">MUN53_05230</name>
</gene>
<dbReference type="Proteomes" id="UP001165444">
    <property type="component" value="Unassembled WGS sequence"/>
</dbReference>
<evidence type="ECO:0000313" key="2">
    <source>
        <dbReference type="Proteomes" id="UP001165444"/>
    </source>
</evidence>
<sequence>MKKIEFAGQSKLRARLKELEPIVMSNEKERKEFERGWDIFRDCYSHALYLRRLKDPLFEPKKDEELFEGQNKLLARLNELEKIVDANKKERAEYEA</sequence>
<reference evidence="1 2" key="1">
    <citation type="submission" date="2022-03" db="EMBL/GenBank/DDBJ databases">
        <title>Parabacteroides sp. nov. isolated from swine feces.</title>
        <authorList>
            <person name="Bak J.E."/>
        </authorList>
    </citation>
    <scope>NUCLEOTIDE SEQUENCE [LARGE SCALE GENOMIC DNA]</scope>
    <source>
        <strain evidence="1 2">AGMB00274</strain>
    </source>
</reference>
<name>A0ABT0BZ05_9BACT</name>
<dbReference type="RefSeq" id="WP_243323711.1">
    <property type="nucleotide sequence ID" value="NZ_JAKZMM010000009.1"/>
</dbReference>
<organism evidence="1 2">
    <name type="scientific">Parabacteroides faecalis</name>
    <dbReference type="NCBI Taxonomy" id="2924040"/>
    <lineage>
        <taxon>Bacteria</taxon>
        <taxon>Pseudomonadati</taxon>
        <taxon>Bacteroidota</taxon>
        <taxon>Bacteroidia</taxon>
        <taxon>Bacteroidales</taxon>
        <taxon>Tannerellaceae</taxon>
        <taxon>Parabacteroides</taxon>
    </lineage>
</organism>
<protein>
    <submittedName>
        <fullName evidence="1">Uncharacterized protein</fullName>
    </submittedName>
</protein>
<evidence type="ECO:0000313" key="1">
    <source>
        <dbReference type="EMBL" id="MCJ2380018.1"/>
    </source>
</evidence>